<dbReference type="SUPFAM" id="SSF48065">
    <property type="entry name" value="DBL homology domain (DH-domain)"/>
    <property type="match status" value="1"/>
</dbReference>
<dbReference type="PROSITE" id="PS50191">
    <property type="entry name" value="CRAL_TRIO"/>
    <property type="match status" value="1"/>
</dbReference>
<dbReference type="Pfam" id="PF22697">
    <property type="entry name" value="SOS1_NGEF_PH"/>
    <property type="match status" value="1"/>
</dbReference>
<dbReference type="Pfam" id="PF00621">
    <property type="entry name" value="RhoGEF"/>
    <property type="match status" value="1"/>
</dbReference>
<sequence length="1563" mass="179855">MFKRLKTGVKKDTEDDQKETKKHQLPELDSGKIEGSEASLPLKSDENEEEEDWQVICEQSLFANRLHQLEEICLQVYNGKSTDFINHFLRPVVELLDTIRSKCEDYYELKNRKETPPWTERFENIVKYAIHPSCLRNTPLHKGDFYIHISESKPRTLELKYLHGDKTQTRNLSMTDSILMCSENWAELLRSDTHDRFVFTSCILWTSRGFEKSSWSNVLMGRLPTMMDTKDLDKPSTSTMNNNNNRRESIINMEELAAKPILILDLNFELLHNQVAYLPGAHDRRGGPVIFFETNKSCWENTDMDSGELARLLIYYFKIPRESSSSLGCSLVIDARNAKQTRDILQCIGEAILIFQEQIPGAVNMAHVLTKKDSLMLLLKASKIKENLNFEFQFISSLEKLTREISIDELPTDFGGNLSYEHERWIKFRTKVEPFMTGCRSAAKHALHYIKELSRTDMGSTVEECEKLLDEHRLKVNEVLEDPRLQGLRTEGRSILERISFEEFNAYHLTDDYKHTIECLNRLHNQMTKVFDRLQSISDRRLQSLELCLKVRTFEEHSSQVIAWISEEGLPPLRKELIISDSLDSAEKQINEFETFTADAEKHLDNGQQYIELGTQLTTIEDLESDRQLINEKLDELRHLCSEYSAKYAERSKKLTQCVNFHQLLKAAEQWWMSAMQFIANMNLEDIQTQGGIDRLKGSFDEFTQTHPEFEESRVIKMTELAHHLGHNQVTKAEQMNKKCSDIKNMLEAKKNQILGAEKRIQDNRNSFLYSDNDENSSGFKEDDLSTESGDHERYYDCVDRSRGESVGSAELDDSVIIYRWRNDDELYDPNDANLVMYDSTMSPRLRERLQHIMNELISTEIDYVGSLEYILEHYLPEMQGENVPSFLLGKKNVLFGNIERIYDFHKRYFSQEVESYRHQPLHIGQCFLKWERQFYLYALYNKNKPKSDELWNDYANAHFMKKMRELKDKLDLASYLIKPVQRLGKYSLLLEDMIKCCVEQDPRLVELKKAHDLVKFQLRHGNDLLAMDSIRSSDVSMKDQGCLIRQADFTIVSGRRKQERRVFLFEDLLVFAKTKKTKGKGDEFIYKQSIKMVDLGLTENIGESGLRFEVWYRRWKKGKATESYILQAPSASEKNDWTLAISQILWKQATKNKEYGLTEQSTGISVESTPSSVFYEPSTPTQHVYTRRTPVDVGKPTIMDAPHNKRLSWISAAESSGSSGVHDLGSLPEESYGAPSPRAHENGFFFRGDVDPKYSSLPRKKGSLGQVNQATSRSQILSDPYATANVNLRKNGSSNSGYDGSFIRNNVYRKTFQPDGVTVNGASTPIRPPRTKKGARRRDASANGRYATQPVILPSNYDLGGYGPPTSHWPQKMMDVRSPAQSEMNSPLVEKKYPSSPTSKTIQIARMSKSITDSDLSAAAIEMNKTRSNSSKSEGSGDETIKRTLSKSYTDHNLLGRQYSKSVNDSYDSLPRDFTKRRSSFNKAMNSPDARSISVDERDKHRRASRQLSLTNIHCSPTSPTTEKSNLELSQQSLVSPRSERKTNNSPLYNLKARFSKSLSEM</sequence>
<name>A0A7M5UT51_9CNID</name>
<keyword evidence="7" id="KW-1185">Reference proteome</keyword>
<dbReference type="PANTHER" id="PTHR45845">
    <property type="entry name" value="RHO GUANINE NUCLEOTIDE EXCHANGE FACTOR-RELATED"/>
    <property type="match status" value="1"/>
</dbReference>
<dbReference type="Pfam" id="PF13716">
    <property type="entry name" value="CRAL_TRIO_2"/>
    <property type="match status" value="1"/>
</dbReference>
<dbReference type="PROSITE" id="PS50003">
    <property type="entry name" value="PH_DOMAIN"/>
    <property type="match status" value="1"/>
</dbReference>
<accession>A0A7M5UT51</accession>
<feature type="region of interest" description="Disordered" evidence="2">
    <location>
        <begin position="1424"/>
        <end position="1446"/>
    </location>
</feature>
<dbReference type="SUPFAM" id="SSF50729">
    <property type="entry name" value="PH domain-like"/>
    <property type="match status" value="1"/>
</dbReference>
<dbReference type="InterPro" id="IPR052231">
    <property type="entry name" value="Rho_GEF_signaling-related"/>
</dbReference>
<proteinExistence type="predicted"/>
<feature type="region of interest" description="Disordered" evidence="2">
    <location>
        <begin position="1"/>
        <end position="47"/>
    </location>
</feature>
<dbReference type="SUPFAM" id="SSF52087">
    <property type="entry name" value="CRAL/TRIO domain"/>
    <property type="match status" value="1"/>
</dbReference>
<keyword evidence="1" id="KW-0175">Coiled coil</keyword>
<evidence type="ECO:0008006" key="8">
    <source>
        <dbReference type="Google" id="ProtNLM"/>
    </source>
</evidence>
<dbReference type="PANTHER" id="PTHR45845:SF3">
    <property type="entry name" value="PURATROPHIN-1-LIKE, ISOFORM A"/>
    <property type="match status" value="1"/>
</dbReference>
<dbReference type="InterPro" id="IPR036865">
    <property type="entry name" value="CRAL-TRIO_dom_sf"/>
</dbReference>
<feature type="compositionally biased region" description="Basic and acidic residues" evidence="2">
    <location>
        <begin position="9"/>
        <end position="35"/>
    </location>
</feature>
<feature type="domain" description="DH" evidence="4">
    <location>
        <begin position="849"/>
        <end position="1025"/>
    </location>
</feature>
<dbReference type="PROSITE" id="PS50010">
    <property type="entry name" value="DH_2"/>
    <property type="match status" value="1"/>
</dbReference>
<dbReference type="InterPro" id="IPR000219">
    <property type="entry name" value="DH_dom"/>
</dbReference>
<organism evidence="6 7">
    <name type="scientific">Clytia hemisphaerica</name>
    <dbReference type="NCBI Taxonomy" id="252671"/>
    <lineage>
        <taxon>Eukaryota</taxon>
        <taxon>Metazoa</taxon>
        <taxon>Cnidaria</taxon>
        <taxon>Hydrozoa</taxon>
        <taxon>Hydroidolina</taxon>
        <taxon>Leptothecata</taxon>
        <taxon>Obeliida</taxon>
        <taxon>Clytiidae</taxon>
        <taxon>Clytia</taxon>
    </lineage>
</organism>
<evidence type="ECO:0000259" key="3">
    <source>
        <dbReference type="PROSITE" id="PS50003"/>
    </source>
</evidence>
<feature type="compositionally biased region" description="Polar residues" evidence="2">
    <location>
        <begin position="1507"/>
        <end position="1537"/>
    </location>
</feature>
<evidence type="ECO:0000259" key="5">
    <source>
        <dbReference type="PROSITE" id="PS50191"/>
    </source>
</evidence>
<feature type="region of interest" description="Disordered" evidence="2">
    <location>
        <begin position="1379"/>
        <end position="1401"/>
    </location>
</feature>
<dbReference type="Gene3D" id="1.20.900.10">
    <property type="entry name" value="Dbl homology (DH) domain"/>
    <property type="match status" value="1"/>
</dbReference>
<feature type="coiled-coil region" evidence="1">
    <location>
        <begin position="733"/>
        <end position="767"/>
    </location>
</feature>
<dbReference type="Proteomes" id="UP000594262">
    <property type="component" value="Unplaced"/>
</dbReference>
<feature type="domain" description="PH" evidence="3">
    <location>
        <begin position="1037"/>
        <end position="1147"/>
    </location>
</feature>
<dbReference type="CDD" id="cd00176">
    <property type="entry name" value="SPEC"/>
    <property type="match status" value="1"/>
</dbReference>
<dbReference type="InterPro" id="IPR001251">
    <property type="entry name" value="CRAL-TRIO_dom"/>
</dbReference>
<evidence type="ECO:0000256" key="1">
    <source>
        <dbReference type="SAM" id="Coils"/>
    </source>
</evidence>
<evidence type="ECO:0000313" key="6">
    <source>
        <dbReference type="EnsemblMetazoa" id="CLYHEMP002244.1"/>
    </source>
</evidence>
<dbReference type="RefSeq" id="XP_066916306.1">
    <property type="nucleotide sequence ID" value="XM_067060205.1"/>
</dbReference>
<dbReference type="SUPFAM" id="SSF46966">
    <property type="entry name" value="Spectrin repeat"/>
    <property type="match status" value="1"/>
</dbReference>
<dbReference type="GeneID" id="136803469"/>
<dbReference type="InterPro" id="IPR011993">
    <property type="entry name" value="PH-like_dom_sf"/>
</dbReference>
<dbReference type="Gene3D" id="1.20.58.60">
    <property type="match status" value="1"/>
</dbReference>
<dbReference type="InterPro" id="IPR055251">
    <property type="entry name" value="SOS1_NGEF_PH"/>
</dbReference>
<protein>
    <recommendedName>
        <fullName evidence="8">Puratrophin-1</fullName>
    </recommendedName>
</protein>
<dbReference type="InterPro" id="IPR001849">
    <property type="entry name" value="PH_domain"/>
</dbReference>
<dbReference type="GO" id="GO:0005085">
    <property type="term" value="F:guanyl-nucleotide exchange factor activity"/>
    <property type="evidence" value="ECO:0007669"/>
    <property type="project" value="InterPro"/>
</dbReference>
<feature type="domain" description="CRAL-TRIO" evidence="5">
    <location>
        <begin position="259"/>
        <end position="422"/>
    </location>
</feature>
<evidence type="ECO:0000256" key="2">
    <source>
        <dbReference type="SAM" id="MobiDB-lite"/>
    </source>
</evidence>
<dbReference type="SMART" id="SM00325">
    <property type="entry name" value="RhoGEF"/>
    <property type="match status" value="1"/>
</dbReference>
<dbReference type="InterPro" id="IPR018159">
    <property type="entry name" value="Spectrin/alpha-actinin"/>
</dbReference>
<reference evidence="6" key="1">
    <citation type="submission" date="2021-01" db="UniProtKB">
        <authorList>
            <consortium name="EnsemblMetazoa"/>
        </authorList>
    </citation>
    <scope>IDENTIFICATION</scope>
</reference>
<dbReference type="SMART" id="SM00150">
    <property type="entry name" value="SPEC"/>
    <property type="match status" value="1"/>
</dbReference>
<dbReference type="Gene3D" id="2.30.29.30">
    <property type="entry name" value="Pleckstrin-homology domain (PH domain)/Phosphotyrosine-binding domain (PTB)"/>
    <property type="match status" value="1"/>
</dbReference>
<evidence type="ECO:0000313" key="7">
    <source>
        <dbReference type="Proteomes" id="UP000594262"/>
    </source>
</evidence>
<feature type="region of interest" description="Disordered" evidence="2">
    <location>
        <begin position="1315"/>
        <end position="1343"/>
    </location>
</feature>
<dbReference type="SMART" id="SM00233">
    <property type="entry name" value="PH"/>
    <property type="match status" value="1"/>
</dbReference>
<feature type="region of interest" description="Disordered" evidence="2">
    <location>
        <begin position="1479"/>
        <end position="1549"/>
    </location>
</feature>
<dbReference type="InterPro" id="IPR035899">
    <property type="entry name" value="DBL_dom_sf"/>
</dbReference>
<dbReference type="EnsemblMetazoa" id="CLYHEMT002244.1">
    <property type="protein sequence ID" value="CLYHEMP002244.1"/>
    <property type="gene ID" value="CLYHEMG002244"/>
</dbReference>
<evidence type="ECO:0000259" key="4">
    <source>
        <dbReference type="PROSITE" id="PS50010"/>
    </source>
</evidence>
<dbReference type="OrthoDB" id="1594986at2759"/>
<dbReference type="CDD" id="cd00160">
    <property type="entry name" value="RhoGEF"/>
    <property type="match status" value="1"/>
</dbReference>
<dbReference type="Gene3D" id="3.40.525.10">
    <property type="entry name" value="CRAL-TRIO lipid binding domain"/>
    <property type="match status" value="1"/>
</dbReference>